<dbReference type="PANTHER" id="PTHR44305:SF2">
    <property type="entry name" value="SI:DKEY-192D15.2"/>
    <property type="match status" value="1"/>
</dbReference>
<dbReference type="InterPro" id="IPR053083">
    <property type="entry name" value="TF_kinase-domain_protein"/>
</dbReference>
<feature type="region of interest" description="Disordered" evidence="1">
    <location>
        <begin position="300"/>
        <end position="332"/>
    </location>
</feature>
<evidence type="ECO:0000256" key="1">
    <source>
        <dbReference type="SAM" id="MobiDB-lite"/>
    </source>
</evidence>
<protein>
    <recommendedName>
        <fullName evidence="2">Protein kinase domain-containing protein</fullName>
    </recommendedName>
</protein>
<dbReference type="Proteomes" id="UP000692954">
    <property type="component" value="Unassembled WGS sequence"/>
</dbReference>
<organism evidence="3 4">
    <name type="scientific">Paramecium sonneborni</name>
    <dbReference type="NCBI Taxonomy" id="65129"/>
    <lineage>
        <taxon>Eukaryota</taxon>
        <taxon>Sar</taxon>
        <taxon>Alveolata</taxon>
        <taxon>Ciliophora</taxon>
        <taxon>Intramacronucleata</taxon>
        <taxon>Oligohymenophorea</taxon>
        <taxon>Peniculida</taxon>
        <taxon>Parameciidae</taxon>
        <taxon>Paramecium</taxon>
    </lineage>
</organism>
<feature type="domain" description="Protein kinase" evidence="2">
    <location>
        <begin position="1"/>
        <end position="301"/>
    </location>
</feature>
<accession>A0A8S1KK74</accession>
<reference evidence="3" key="1">
    <citation type="submission" date="2021-01" db="EMBL/GenBank/DDBJ databases">
        <authorList>
            <consortium name="Genoscope - CEA"/>
            <person name="William W."/>
        </authorList>
    </citation>
    <scope>NUCLEOTIDE SEQUENCE</scope>
</reference>
<dbReference type="SMART" id="SM00220">
    <property type="entry name" value="S_TKc"/>
    <property type="match status" value="1"/>
</dbReference>
<dbReference type="GO" id="GO:0004672">
    <property type="term" value="F:protein kinase activity"/>
    <property type="evidence" value="ECO:0007669"/>
    <property type="project" value="InterPro"/>
</dbReference>
<keyword evidence="4" id="KW-1185">Reference proteome</keyword>
<name>A0A8S1KK74_9CILI</name>
<dbReference type="AlphaFoldDB" id="A0A8S1KK74"/>
<proteinExistence type="predicted"/>
<evidence type="ECO:0000313" key="3">
    <source>
        <dbReference type="EMBL" id="CAD8051314.1"/>
    </source>
</evidence>
<dbReference type="PROSITE" id="PS50011">
    <property type="entry name" value="PROTEIN_KINASE_DOM"/>
    <property type="match status" value="1"/>
</dbReference>
<dbReference type="Pfam" id="PF00069">
    <property type="entry name" value="Pkinase"/>
    <property type="match status" value="1"/>
</dbReference>
<dbReference type="GO" id="GO:0005524">
    <property type="term" value="F:ATP binding"/>
    <property type="evidence" value="ECO:0007669"/>
    <property type="project" value="InterPro"/>
</dbReference>
<dbReference type="PANTHER" id="PTHR44305">
    <property type="entry name" value="SI:DKEY-192D15.2-RELATED"/>
    <property type="match status" value="1"/>
</dbReference>
<comment type="caution">
    <text evidence="3">The sequence shown here is derived from an EMBL/GenBank/DDBJ whole genome shotgun (WGS) entry which is preliminary data.</text>
</comment>
<dbReference type="InterPro" id="IPR000719">
    <property type="entry name" value="Prot_kinase_dom"/>
</dbReference>
<sequence length="560" mass="64763">MGNQTSYVNEQVISMDGKLEDNLECIGSKQHKYLGQIQLWRRDSKSKPTIFSKLSHSGQRHDINVNEHNDRKKVNHPNILQYYGCQSNYLTFKGNIQQTKFFFEYIPNTLDNLINFHKKNCSYLEESEIWKIILQIISACSFLEKLDLFHGDLNPQTIFIDNEKQIKILYHNAYPEIITSYAKLLAYQDQNVYISPQQLDALINQSVSPKDDPLKTDSFQLGLTLLELMTMTSILEDCIDYQRKTIYFKSIMDLLSSARKRYSQQLINLVQRLITFDEQSRPTLSDILFDTNLQQQGSTFIPQSKIRRYTSPPRQPERTNSPPPDMGLSSKSPVIRDLSIQSHFRTPLQRSVSPILDKSGKYLSPAQSRNTTALSAFYKTPNKQPILISTHTPNQNDRGRKIHTVTENSRNVLMISRSPIQNQSRKTSFQLTSNLHPTLKLVNPQQHSHYLPPYQQAFYQDKIHSKQNQQDFSQTLQHFVQPYFNNQENFNNTLPKPESAYCSKPQETQSLQQQSSLQSQKQQTLQQNQFIQSTNPHGKTPQKVSQKGINLLSPLSSNNK</sequence>
<feature type="region of interest" description="Disordered" evidence="1">
    <location>
        <begin position="487"/>
        <end position="560"/>
    </location>
</feature>
<feature type="compositionally biased region" description="Polar residues" evidence="1">
    <location>
        <begin position="542"/>
        <end position="560"/>
    </location>
</feature>
<gene>
    <name evidence="3" type="ORF">PSON_ATCC_30995.1.T0050512</name>
</gene>
<dbReference type="EMBL" id="CAJJDN010000005">
    <property type="protein sequence ID" value="CAD8051314.1"/>
    <property type="molecule type" value="Genomic_DNA"/>
</dbReference>
<feature type="compositionally biased region" description="Low complexity" evidence="1">
    <location>
        <begin position="506"/>
        <end position="534"/>
    </location>
</feature>
<evidence type="ECO:0000259" key="2">
    <source>
        <dbReference type="PROSITE" id="PS50011"/>
    </source>
</evidence>
<dbReference type="OrthoDB" id="298797at2759"/>
<evidence type="ECO:0000313" key="4">
    <source>
        <dbReference type="Proteomes" id="UP000692954"/>
    </source>
</evidence>